<dbReference type="Pfam" id="PF02336">
    <property type="entry name" value="Denso_VP4"/>
    <property type="match status" value="1"/>
</dbReference>
<dbReference type="InterPro" id="IPR003433">
    <property type="entry name" value="Capsid_VP4_densovirus"/>
</dbReference>
<name>A0A8A4XCY0_9VIRU</name>
<dbReference type="SUPFAM" id="SSF88645">
    <property type="entry name" value="ssDNA viruses"/>
    <property type="match status" value="1"/>
</dbReference>
<proteinExistence type="predicted"/>
<protein>
    <submittedName>
        <fullName evidence="2">VP4</fullName>
    </submittedName>
</protein>
<dbReference type="EMBL" id="MW046627">
    <property type="protein sequence ID" value="QTE04113.1"/>
    <property type="molecule type" value="Genomic_DNA"/>
</dbReference>
<dbReference type="InterPro" id="IPR016184">
    <property type="entry name" value="Capsid/spike_ssDNA_virus"/>
</dbReference>
<feature type="region of interest" description="Disordered" evidence="1">
    <location>
        <begin position="67"/>
        <end position="97"/>
    </location>
</feature>
<accession>A0A8A4XCY0</accession>
<feature type="region of interest" description="Disordered" evidence="1">
    <location>
        <begin position="558"/>
        <end position="593"/>
    </location>
</feature>
<sequence length="676" mass="75193">MPRSPANPTHHYGQERYGLLQKAYSTAWRRLSAAEKRLHGNYNSWRKSVHGREVKDKFNRDWISGVFTRGTGADTSDNGRAPDPVSGPSHRADDNPSPFDVEELFRTVDWDNFPDPDMADIQNNLPEAPTASSVAAGGATEEPMDTAQLGSTGGGPGRGGTASAAPSGIAKICPNPQLKTMHISFSKKWFKYTYGYAHNIITGTQLNRLFTPYAYYPVDWVPWYISPQEYCSLPMNSKIVHVSCDIHLLGTRTAFDHGTTLSGTATTEYVPIIKYVTGLNNKVYIDNRPIEVNMTEPMMPQKVKNKSLQEQFTVMYNTAGALEIPRHLNWYASILYNKTSDKYDGVDTYVNYRLDKVLWTGLANKCMDSAIINYSFKPTNGYIKPTKKMIIPMYNKEDGFADDINPNQVLYKHTIPHVMKITPLGGEERGRVQVSAQLEKTDFNYSNRIDNNYYQSVEGYTFLHVHSGQHSNFRNQPQVHLGLLATPALNPGAETANFLNSSIYTVTYAKCDVEFDMESMCVSGGPYEWPEDVKLFIDKARGYTGYGAQLLGVAATASGRLESERHSRRAKRGGVSGGSTQGSRRVIDYPPAGTSRAYDYESTGMAGRGKGRGLGTKELHRLSKRLARTGIDELDDILGNPAGSGNREVPGLSKSCESEQEFDLYAYESFEDISDN</sequence>
<reference evidence="2" key="1">
    <citation type="submission" date="2020-09" db="EMBL/GenBank/DDBJ databases">
        <title>Parvovirus dark matter in the feces of wild birds.</title>
        <authorList>
            <person name="Dai Z."/>
            <person name="Yang S."/>
            <person name="Zhang W."/>
        </authorList>
    </citation>
    <scope>NUCLEOTIDE SEQUENCE</scope>
    <source>
        <strain evidence="2">Bfb14par05</strain>
    </source>
</reference>
<evidence type="ECO:0000313" key="2">
    <source>
        <dbReference type="EMBL" id="QTE04113.1"/>
    </source>
</evidence>
<evidence type="ECO:0000256" key="1">
    <source>
        <dbReference type="SAM" id="MobiDB-lite"/>
    </source>
</evidence>
<feature type="compositionally biased region" description="Gly residues" evidence="1">
    <location>
        <begin position="151"/>
        <end position="160"/>
    </location>
</feature>
<organism evidence="2">
    <name type="scientific">Emberiza spodocephala ambidensovirus</name>
    <dbReference type="NCBI Taxonomy" id="2794446"/>
    <lineage>
        <taxon>Viruses</taxon>
        <taxon>Monodnaviria</taxon>
        <taxon>Shotokuvirae</taxon>
        <taxon>Cossaviricota</taxon>
        <taxon>Quintoviricetes</taxon>
        <taxon>Piccovirales</taxon>
        <taxon>Parvoviridae</taxon>
        <taxon>Densovirinae</taxon>
        <taxon>Ambidensovirus</taxon>
    </lineage>
</organism>
<feature type="region of interest" description="Disordered" evidence="1">
    <location>
        <begin position="128"/>
        <end position="166"/>
    </location>
</feature>